<evidence type="ECO:0000313" key="2">
    <source>
        <dbReference type="EMBL" id="KAK8600557.1"/>
    </source>
</evidence>
<sequence length="100" mass="11087">MPHSPPMIAHSRPLQLTPHIAQRPELGPTQPPKLLLDTLTPETQLLPPHQSTHSQTSEPGYAHAQKTSAPPWPHPPVKTYPITLRCYGMFPPTIIESEGH</sequence>
<feature type="region of interest" description="Disordered" evidence="1">
    <location>
        <begin position="41"/>
        <end position="75"/>
    </location>
</feature>
<dbReference type="EMBL" id="JBBPBM010000001">
    <property type="protein sequence ID" value="KAK8600557.1"/>
    <property type="molecule type" value="Genomic_DNA"/>
</dbReference>
<feature type="compositionally biased region" description="Polar residues" evidence="1">
    <location>
        <begin position="49"/>
        <end position="58"/>
    </location>
</feature>
<protein>
    <submittedName>
        <fullName evidence="2">Uncharacterized protein</fullName>
    </submittedName>
</protein>
<reference evidence="2 3" key="1">
    <citation type="journal article" date="2024" name="G3 (Bethesda)">
        <title>Genome assembly of Hibiscus sabdariffa L. provides insights into metabolisms of medicinal natural products.</title>
        <authorList>
            <person name="Kim T."/>
        </authorList>
    </citation>
    <scope>NUCLEOTIDE SEQUENCE [LARGE SCALE GENOMIC DNA]</scope>
    <source>
        <strain evidence="2">TK-2024</strain>
        <tissue evidence="2">Old leaves</tissue>
    </source>
</reference>
<organism evidence="2 3">
    <name type="scientific">Hibiscus sabdariffa</name>
    <name type="common">roselle</name>
    <dbReference type="NCBI Taxonomy" id="183260"/>
    <lineage>
        <taxon>Eukaryota</taxon>
        <taxon>Viridiplantae</taxon>
        <taxon>Streptophyta</taxon>
        <taxon>Embryophyta</taxon>
        <taxon>Tracheophyta</taxon>
        <taxon>Spermatophyta</taxon>
        <taxon>Magnoliopsida</taxon>
        <taxon>eudicotyledons</taxon>
        <taxon>Gunneridae</taxon>
        <taxon>Pentapetalae</taxon>
        <taxon>rosids</taxon>
        <taxon>malvids</taxon>
        <taxon>Malvales</taxon>
        <taxon>Malvaceae</taxon>
        <taxon>Malvoideae</taxon>
        <taxon>Hibiscus</taxon>
    </lineage>
</organism>
<keyword evidence="3" id="KW-1185">Reference proteome</keyword>
<proteinExistence type="predicted"/>
<name>A0ABR2GDF8_9ROSI</name>
<evidence type="ECO:0000313" key="3">
    <source>
        <dbReference type="Proteomes" id="UP001472677"/>
    </source>
</evidence>
<accession>A0ABR2GDF8</accession>
<dbReference type="Proteomes" id="UP001472677">
    <property type="component" value="Unassembled WGS sequence"/>
</dbReference>
<gene>
    <name evidence="2" type="ORF">V6N12_050410</name>
</gene>
<evidence type="ECO:0000256" key="1">
    <source>
        <dbReference type="SAM" id="MobiDB-lite"/>
    </source>
</evidence>
<comment type="caution">
    <text evidence="2">The sequence shown here is derived from an EMBL/GenBank/DDBJ whole genome shotgun (WGS) entry which is preliminary data.</text>
</comment>